<dbReference type="EMBL" id="FNHW01000001">
    <property type="protein sequence ID" value="SDM61296.1"/>
    <property type="molecule type" value="Genomic_DNA"/>
</dbReference>
<reference evidence="2" key="1">
    <citation type="submission" date="2016-10" db="EMBL/GenBank/DDBJ databases">
        <authorList>
            <person name="Varghese N."/>
            <person name="Submissions S."/>
        </authorList>
    </citation>
    <scope>NUCLEOTIDE SEQUENCE [LARGE SCALE GENOMIC DNA]</scope>
    <source>
        <strain evidence="2">CGMCC 1.6854</strain>
    </source>
</reference>
<dbReference type="RefSeq" id="WP_090233039.1">
    <property type="nucleotide sequence ID" value="NZ_FNHW01000001.1"/>
</dbReference>
<dbReference type="OrthoDB" id="2364035at2"/>
<proteinExistence type="predicted"/>
<protein>
    <submittedName>
        <fullName evidence="1">Uncharacterized protein</fullName>
    </submittedName>
</protein>
<name>A0A1G9UN08_9BACL</name>
<gene>
    <name evidence="1" type="ORF">SAMN04488137_1027</name>
</gene>
<dbReference type="AlphaFoldDB" id="A0A1G9UN08"/>
<evidence type="ECO:0000313" key="2">
    <source>
        <dbReference type="Proteomes" id="UP000199544"/>
    </source>
</evidence>
<dbReference type="STRING" id="459525.SAMN04488137_1027"/>
<dbReference type="Proteomes" id="UP000199544">
    <property type="component" value="Unassembled WGS sequence"/>
</dbReference>
<sequence length="116" mass="12847">MIINPDKTITYTCASDTPDPGSTDIIAMAFTNGVNKVTWHWWGARIYISRNTVRYVANRDAIGGIWVPHPIMSKAASTLGVIYFMCPGGIRFDVSAWNIVRSAIGTIIPISYVRLQ</sequence>
<organism evidence="1 2">
    <name type="scientific">Fictibacillus solisalsi</name>
    <dbReference type="NCBI Taxonomy" id="459525"/>
    <lineage>
        <taxon>Bacteria</taxon>
        <taxon>Bacillati</taxon>
        <taxon>Bacillota</taxon>
        <taxon>Bacilli</taxon>
        <taxon>Bacillales</taxon>
        <taxon>Fictibacillaceae</taxon>
        <taxon>Fictibacillus</taxon>
    </lineage>
</organism>
<accession>A0A1G9UN08</accession>
<evidence type="ECO:0000313" key="1">
    <source>
        <dbReference type="EMBL" id="SDM61296.1"/>
    </source>
</evidence>
<keyword evidence="2" id="KW-1185">Reference proteome</keyword>